<sequence precursor="true">MCVNLPENPLLISRCLKMMLMLLATSSSFTGNAWSAERLASAISADVIDWERCVAFADGQEQPAPGQELLAPWLGLSTPPTGNLLPWSTGPAAAETRHFRIVFKQPVEVGTLCASTEFVALLRDDSELPGVINDESQWRALAPGMVRPLDLGTKVRAIRITIKRHNLPWENPRTASVFPGLRLFTDRYYNPAEFGYRDWSRPAVKKGTPAELQWLGYWPEPQLVAGILIDRPGASVISISAVSAKQEVHPRLAQDNDWQPIAIAGSNSTFQPQTSLTTRAVRLRIPVPTEASIQQRPPSVAVLVSLPDDANTPTSKSYSHVPASPVTLKYDMPLDGFAAIRIEDEKGQHVRRLIAEVERERGSAQENWDLLDDQGKPVAPGKYHFVGLARPPFKLTYEMTVYNAGNPPWMAPVPGGGWWMADHGPPCSTCAVGDVMFFGAGGAEFGVPLIATDREGRKLWHDLHQGAQRLVSDGRYAYVVNDGEVIRIDPQNKFAKLPLHKFAYSTEVPGHAKAWLTGDHSGAAVFGNALCISYSAPAPPWIRSAFHSGQVNIAHCQPSPIPHKTHVTDLTPNEHIFSTFQAAPSSVTGSFGPTSKKGPLKDSLLLTLKDEVPVGSVVVPSGDVEVYALKSGVKLPEQFIPQVTQQDPTQPAVPATSLADDLQQDLQGKFDPEMWLPLRSKSADRPGIATSAQGMKTKALIFHSPKQERLEYSLVLDRRYRNATESAVFLPLEGMGTATAAWQFNRAVDQPLSYGNPAVAGYIWKEPAQVRGFLMTRPTPWAGFAIDVWNGPADASIDAAAFKNDEHWQQVHLHRQVRNDIKWSWHTPRVVQGDFGSTLSIRALRVRVIDPPQGPGAKAGPVNGGFESLLLFEPQGNDAELPVNLAQRITVLDLPSTGETTAKLREHLPVTQPGALAFDAQGKLYVACEAGICRLPTLDAAGAATREVVVAPSEAGRPRALAFDAAGLLWGIDGKSGVVRAYDVTTGKRVRELGKAGPKTGLYNPQELTAPAAMSIDAQGKLWLVEQHFQPKRISRWSTEGQVEKELFGPTHYGGGGMLDPRDKSVINHLGMKFRIDYATRTWKLESRLAQYSGGNYLPDRVTYVQDRRFLVGDRPVVTPFGDAGPTAVICEEVNGEAVTRVAAGLLGDWRELPKNAALKKSVEKLDPSKTVFIWSDQNADRQVQPAEVRLLPKLPVYRAPHIGDDLSLNFPDQRGGARIRLSKLVAGPNGASIPDYTDAAIEPMPGLTGESMVTPAGETFVMNHKLLDSQGKQLWTYPDRYMGVQASNMVPWGFLGRPAGTVAGSIGPIGHFKIGDETIFCVGGNSGDYYAFTLDGLLAGAILGGPKGYGRRYFSMPECEPGKTDLSDLRKTVEDFHGHVTKAEDGKVYAIAGKNHVTLMRVDGFEQLQRFSGDITVTSEDLPRTRDWTARKSQIERFLDVEGPKRYTVLFAAKKPTINGDFLTDWPAGEPLTIRQTLSATGGVAEQWQARLAFDKDNLYIGGTAIDSSPLVNSAEDAETLFQSGDAFDLHLGLDPKAPAERTEAAVGDVRLLVTYRGDRPTVMLYRYVKSPGSPPQRIFQSPVGETAVAEIREIKEAEVAVVRNDRRWTLEAAIPWRSLGMVAPTSAQVLRGDVGALESDPNGRTTIARHYWANKRQVFVGDQPTEARLLPSTWGEFEFPASKELDSLLDLDLK</sequence>
<keyword evidence="1" id="KW-0732">Signal</keyword>
<dbReference type="Proteomes" id="UP000315017">
    <property type="component" value="Chromosome"/>
</dbReference>
<dbReference type="SUPFAM" id="SSF49344">
    <property type="entry name" value="CBD9-like"/>
    <property type="match status" value="1"/>
</dbReference>
<keyword evidence="3" id="KW-1185">Reference proteome</keyword>
<dbReference type="EMBL" id="CP036274">
    <property type="protein sequence ID" value="QDU29350.1"/>
    <property type="molecule type" value="Genomic_DNA"/>
</dbReference>
<proteinExistence type="predicted"/>
<gene>
    <name evidence="2" type="ORF">ETAA8_44590</name>
</gene>
<dbReference type="SUPFAM" id="SSF101898">
    <property type="entry name" value="NHL repeat"/>
    <property type="match status" value="1"/>
</dbReference>
<dbReference type="KEGG" id="aagg:ETAA8_44590"/>
<feature type="chain" id="PRO_5021834758" description="FlgD Ig-like domain-containing protein" evidence="1">
    <location>
        <begin position="36"/>
        <end position="1696"/>
    </location>
</feature>
<name>A0A517YGJ2_9BACT</name>
<evidence type="ECO:0000313" key="2">
    <source>
        <dbReference type="EMBL" id="QDU29350.1"/>
    </source>
</evidence>
<dbReference type="Gene3D" id="2.60.40.4070">
    <property type="match status" value="1"/>
</dbReference>
<protein>
    <recommendedName>
        <fullName evidence="4">FlgD Ig-like domain-containing protein</fullName>
    </recommendedName>
</protein>
<dbReference type="Gene3D" id="2.60.40.1190">
    <property type="match status" value="1"/>
</dbReference>
<evidence type="ECO:0000313" key="3">
    <source>
        <dbReference type="Proteomes" id="UP000315017"/>
    </source>
</evidence>
<dbReference type="Gene3D" id="2.120.10.30">
    <property type="entry name" value="TolB, C-terminal domain"/>
    <property type="match status" value="1"/>
</dbReference>
<evidence type="ECO:0000256" key="1">
    <source>
        <dbReference type="SAM" id="SignalP"/>
    </source>
</evidence>
<accession>A0A517YGJ2</accession>
<reference evidence="2 3" key="1">
    <citation type="submission" date="2019-02" db="EMBL/GenBank/DDBJ databases">
        <title>Deep-cultivation of Planctomycetes and their phenomic and genomic characterization uncovers novel biology.</title>
        <authorList>
            <person name="Wiegand S."/>
            <person name="Jogler M."/>
            <person name="Boedeker C."/>
            <person name="Pinto D."/>
            <person name="Vollmers J."/>
            <person name="Rivas-Marin E."/>
            <person name="Kohn T."/>
            <person name="Peeters S.H."/>
            <person name="Heuer A."/>
            <person name="Rast P."/>
            <person name="Oberbeckmann S."/>
            <person name="Bunk B."/>
            <person name="Jeske O."/>
            <person name="Meyerdierks A."/>
            <person name="Storesund J.E."/>
            <person name="Kallscheuer N."/>
            <person name="Luecker S."/>
            <person name="Lage O.M."/>
            <person name="Pohl T."/>
            <person name="Merkel B.J."/>
            <person name="Hornburger P."/>
            <person name="Mueller R.-W."/>
            <person name="Bruemmer F."/>
            <person name="Labrenz M."/>
            <person name="Spormann A.M."/>
            <person name="Op den Camp H."/>
            <person name="Overmann J."/>
            <person name="Amann R."/>
            <person name="Jetten M.S.M."/>
            <person name="Mascher T."/>
            <person name="Medema M.H."/>
            <person name="Devos D.P."/>
            <person name="Kaster A.-K."/>
            <person name="Ovreas L."/>
            <person name="Rohde M."/>
            <person name="Galperin M.Y."/>
            <person name="Jogler C."/>
        </authorList>
    </citation>
    <scope>NUCLEOTIDE SEQUENCE [LARGE SCALE GENOMIC DNA]</scope>
    <source>
        <strain evidence="2 3">ETA_A8</strain>
    </source>
</reference>
<evidence type="ECO:0008006" key="4">
    <source>
        <dbReference type="Google" id="ProtNLM"/>
    </source>
</evidence>
<organism evidence="2 3">
    <name type="scientific">Anatilimnocola aggregata</name>
    <dbReference type="NCBI Taxonomy" id="2528021"/>
    <lineage>
        <taxon>Bacteria</taxon>
        <taxon>Pseudomonadati</taxon>
        <taxon>Planctomycetota</taxon>
        <taxon>Planctomycetia</taxon>
        <taxon>Pirellulales</taxon>
        <taxon>Pirellulaceae</taxon>
        <taxon>Anatilimnocola</taxon>
    </lineage>
</organism>
<dbReference type="InterPro" id="IPR011042">
    <property type="entry name" value="6-blade_b-propeller_TolB-like"/>
</dbReference>
<feature type="signal peptide" evidence="1">
    <location>
        <begin position="1"/>
        <end position="35"/>
    </location>
</feature>